<name>A0A9W8HUK0_9FUNG</name>
<sequence>MSHQRPNYAALVTAAAAAPGATSAFRRQVVSLLRNWEPPLVDFEADIIVNSLSSLSLPEATAAYMQIAADALKLAKTREQAELAMQTLAQLSVGVDLEQLVEFPDVMQRLATALARVGKKAGNHAQVCEGLLGIVEKLNVQMLSTKTAGTAETGVVDKAKDADRVTGAGKGKAVDSAKVDNEGERADKDKSTAKDKSTVKAEVLAANANMGVRLTPLHVECLKQCLLSCRRDLYTRVVETVIGVPFDAFGSMVGHRARTFMEYHLYAGMVCVGVGALDRALGLWQLVFALPAKHASAIQIATYKRMLLVNLALHGDKARLPAFFASSHARVIDSNVGPYASLADMFNDKSMRPALARVTSMQQTLVENGNWGLAQLMLDMMPRHFIKKAAKLYSSIRIEQLLQITGFVNHPRVTADGASASEVLARYIQEMNDPSVVLRDTQGEEPGAWVIDFLDSDATASAQVIGMTPAERIRTEQQWTARIEARVRDIEDMRKHLLQLDRHLALTKEYASSSRDQTA</sequence>
<evidence type="ECO:0000313" key="4">
    <source>
        <dbReference type="EMBL" id="KAJ2803279.1"/>
    </source>
</evidence>
<dbReference type="InterPro" id="IPR050756">
    <property type="entry name" value="CSN3"/>
</dbReference>
<dbReference type="PANTHER" id="PTHR10758">
    <property type="entry name" value="26S PROTEASOME NON-ATPASE REGULATORY SUBUNIT 3/COP9 SIGNALOSOME COMPLEX SUBUNIT 3"/>
    <property type="match status" value="1"/>
</dbReference>
<reference evidence="4" key="1">
    <citation type="submission" date="2022-07" db="EMBL/GenBank/DDBJ databases">
        <title>Phylogenomic reconstructions and comparative analyses of Kickxellomycotina fungi.</title>
        <authorList>
            <person name="Reynolds N.K."/>
            <person name="Stajich J.E."/>
            <person name="Barry K."/>
            <person name="Grigoriev I.V."/>
            <person name="Crous P."/>
            <person name="Smith M.E."/>
        </authorList>
    </citation>
    <scope>NUCLEOTIDE SEQUENCE</scope>
    <source>
        <strain evidence="4">NRRL 1565</strain>
    </source>
</reference>
<keyword evidence="1" id="KW-0963">Cytoplasm</keyword>
<feature type="region of interest" description="Disordered" evidence="2">
    <location>
        <begin position="170"/>
        <end position="193"/>
    </location>
</feature>
<dbReference type="EMBL" id="JANBUO010000546">
    <property type="protein sequence ID" value="KAJ2803279.1"/>
    <property type="molecule type" value="Genomic_DNA"/>
</dbReference>
<organism evidence="4 5">
    <name type="scientific">Coemansia guatemalensis</name>
    <dbReference type="NCBI Taxonomy" id="2761395"/>
    <lineage>
        <taxon>Eukaryota</taxon>
        <taxon>Fungi</taxon>
        <taxon>Fungi incertae sedis</taxon>
        <taxon>Zoopagomycota</taxon>
        <taxon>Kickxellomycotina</taxon>
        <taxon>Kickxellomycetes</taxon>
        <taxon>Kickxellales</taxon>
        <taxon>Kickxellaceae</taxon>
        <taxon>Coemansia</taxon>
    </lineage>
</organism>
<dbReference type="OrthoDB" id="29061at2759"/>
<proteinExistence type="predicted"/>
<dbReference type="AlphaFoldDB" id="A0A9W8HUK0"/>
<dbReference type="InterPro" id="IPR055089">
    <property type="entry name" value="COP9_N"/>
</dbReference>
<evidence type="ECO:0000313" key="5">
    <source>
        <dbReference type="Proteomes" id="UP001140094"/>
    </source>
</evidence>
<evidence type="ECO:0000259" key="3">
    <source>
        <dbReference type="Pfam" id="PF22788"/>
    </source>
</evidence>
<feature type="domain" description="COP9 signalosome complex subunit 3 N-terminal helical repeats" evidence="3">
    <location>
        <begin position="213"/>
        <end position="323"/>
    </location>
</feature>
<feature type="compositionally biased region" description="Basic and acidic residues" evidence="2">
    <location>
        <begin position="172"/>
        <end position="193"/>
    </location>
</feature>
<evidence type="ECO:0000256" key="1">
    <source>
        <dbReference type="ARBA" id="ARBA00022490"/>
    </source>
</evidence>
<evidence type="ECO:0000256" key="2">
    <source>
        <dbReference type="SAM" id="MobiDB-lite"/>
    </source>
</evidence>
<comment type="caution">
    <text evidence="4">The sequence shown here is derived from an EMBL/GenBank/DDBJ whole genome shotgun (WGS) entry which is preliminary data.</text>
</comment>
<gene>
    <name evidence="4" type="ORF">H4R20_002953</name>
</gene>
<dbReference type="Pfam" id="PF22788">
    <property type="entry name" value="COP9_hel_rpt"/>
    <property type="match status" value="1"/>
</dbReference>
<dbReference type="GO" id="GO:0008180">
    <property type="term" value="C:COP9 signalosome"/>
    <property type="evidence" value="ECO:0007669"/>
    <property type="project" value="TreeGrafter"/>
</dbReference>
<keyword evidence="5" id="KW-1185">Reference proteome</keyword>
<dbReference type="Proteomes" id="UP001140094">
    <property type="component" value="Unassembled WGS sequence"/>
</dbReference>
<dbReference type="PANTHER" id="PTHR10758:SF1">
    <property type="entry name" value="COP9 SIGNALOSOME COMPLEX SUBUNIT 3"/>
    <property type="match status" value="1"/>
</dbReference>
<protein>
    <recommendedName>
        <fullName evidence="3">COP9 signalosome complex subunit 3 N-terminal helical repeats domain-containing protein</fullName>
    </recommendedName>
</protein>
<accession>A0A9W8HUK0</accession>
<dbReference type="GO" id="GO:0006511">
    <property type="term" value="P:ubiquitin-dependent protein catabolic process"/>
    <property type="evidence" value="ECO:0007669"/>
    <property type="project" value="TreeGrafter"/>
</dbReference>